<dbReference type="KEGG" id="asla:NCTC11923_00451"/>
<evidence type="ECO:0000313" key="4">
    <source>
        <dbReference type="EMBL" id="VEG73839.1"/>
    </source>
</evidence>
<keyword evidence="4" id="KW-0347">Helicase</keyword>
<keyword evidence="4" id="KW-0067">ATP-binding</keyword>
<dbReference type="InterPro" id="IPR041679">
    <property type="entry name" value="DNA2/NAM7-like_C"/>
</dbReference>
<feature type="domain" description="Restriction endonuclease type II-like" evidence="3">
    <location>
        <begin position="1062"/>
        <end position="1157"/>
    </location>
</feature>
<dbReference type="InterPro" id="IPR025103">
    <property type="entry name" value="DUF4011"/>
</dbReference>
<dbReference type="InterPro" id="IPR049468">
    <property type="entry name" value="Restrct_endonuc-II-like_dom"/>
</dbReference>
<reference evidence="4 5" key="1">
    <citation type="submission" date="2018-12" db="EMBL/GenBank/DDBJ databases">
        <authorList>
            <consortium name="Pathogen Informatics"/>
        </authorList>
    </citation>
    <scope>NUCLEOTIDE SEQUENCE [LARGE SCALE GENOMIC DNA]</scope>
    <source>
        <strain evidence="4 5">NCTC11923</strain>
    </source>
</reference>
<keyword evidence="5" id="KW-1185">Reference proteome</keyword>
<dbReference type="InterPro" id="IPR027417">
    <property type="entry name" value="P-loop_NTPase"/>
</dbReference>
<dbReference type="Pfam" id="PF18741">
    <property type="entry name" value="MTES_1575"/>
    <property type="match status" value="1"/>
</dbReference>
<accession>A0A3S4U121</accession>
<proteinExistence type="predicted"/>
<dbReference type="InterPro" id="IPR011335">
    <property type="entry name" value="Restrct_endonuc-II-like"/>
</dbReference>
<keyword evidence="4" id="KW-0378">Hydrolase</keyword>
<evidence type="ECO:0000313" key="5">
    <source>
        <dbReference type="Proteomes" id="UP000276899"/>
    </source>
</evidence>
<evidence type="ECO:0000259" key="3">
    <source>
        <dbReference type="Pfam" id="PF18741"/>
    </source>
</evidence>
<dbReference type="SUPFAM" id="SSF52540">
    <property type="entry name" value="P-loop containing nucleoside triphosphate hydrolases"/>
    <property type="match status" value="1"/>
</dbReference>
<dbReference type="STRING" id="1278298.GCA_000428685_02140"/>
<feature type="domain" description="DNA2/NAM7 helicase-like C-terminal" evidence="2">
    <location>
        <begin position="812"/>
        <end position="1017"/>
    </location>
</feature>
<organism evidence="4 5">
    <name type="scientific">Actinomyces slackii</name>
    <dbReference type="NCBI Taxonomy" id="52774"/>
    <lineage>
        <taxon>Bacteria</taxon>
        <taxon>Bacillati</taxon>
        <taxon>Actinomycetota</taxon>
        <taxon>Actinomycetes</taxon>
        <taxon>Actinomycetales</taxon>
        <taxon>Actinomycetaceae</taxon>
        <taxon>Actinomyces</taxon>
    </lineage>
</organism>
<dbReference type="InterPro" id="IPR047187">
    <property type="entry name" value="SF1_C_Upf1"/>
</dbReference>
<dbReference type="PANTHER" id="PTHR10887:SF495">
    <property type="entry name" value="HELICASE SENATAXIN ISOFORM X1-RELATED"/>
    <property type="match status" value="1"/>
</dbReference>
<name>A0A3S4U121_9ACTO</name>
<dbReference type="PANTHER" id="PTHR10887">
    <property type="entry name" value="DNA2/NAM7 HELICASE FAMILY"/>
    <property type="match status" value="1"/>
</dbReference>
<feature type="region of interest" description="Disordered" evidence="1">
    <location>
        <begin position="779"/>
        <end position="809"/>
    </location>
</feature>
<dbReference type="SUPFAM" id="SSF52980">
    <property type="entry name" value="Restriction endonuclease-like"/>
    <property type="match status" value="1"/>
</dbReference>
<gene>
    <name evidence="4" type="ORF">NCTC11923_00451</name>
</gene>
<dbReference type="Gene3D" id="3.40.50.300">
    <property type="entry name" value="P-loop containing nucleotide triphosphate hydrolases"/>
    <property type="match status" value="3"/>
</dbReference>
<protein>
    <submittedName>
        <fullName evidence="4">Putative DNA helicase</fullName>
    </submittedName>
</protein>
<dbReference type="GO" id="GO:0004386">
    <property type="term" value="F:helicase activity"/>
    <property type="evidence" value="ECO:0007669"/>
    <property type="project" value="UniProtKB-KW"/>
</dbReference>
<dbReference type="InterPro" id="IPR045055">
    <property type="entry name" value="DNA2/NAM7-like"/>
</dbReference>
<dbReference type="RefSeq" id="WP_051281235.1">
    <property type="nucleotide sequence ID" value="NZ_CBCRWE010000036.1"/>
</dbReference>
<dbReference type="Pfam" id="PF13087">
    <property type="entry name" value="AAA_12"/>
    <property type="match status" value="1"/>
</dbReference>
<sequence length="1160" mass="127615">MKLDNRDLVTQGLLDVLPGQLEPYLRTILGGPVLERLLTRLSGGPDSKAPDLADLSTQIRLLTARGRDGSYLLKLTDELGSALQEVNRFRYEAARGQAFDDERTREALEAAGRTLRLIEAPGGHEEIEGLIAAIGQSDEQQAPAPQDPPPEAAVQDSARRLEDWKRSLLDLTLSNPLINRAQTAIELMLPGHLVGQFEDYVNHREFIALRPAGPQEDREARAGELLAQDRAVEVDLGEQDYASTLQVLTTRSQTIMFETGANNLYLAIGTLEWRSQDTPVRSPLILIPVTLHRVEDGYRLLPDQLDASTPNYSFLHRFAQDTGVELTELIQPRHDAYGIDVEPTLEAVRGRLHRAGVETVVTPTVHLGLFNFSTYRMWRDLEESWSTISANPLVSHLAETPDRAFDDPADAAAQIRSVDEVTENLPLVADATQAQVVGEAAAGRSLVVEGPPGTGKSQTVANLIFRALSLGRTVMFVAEKKSALDVVARRLREEAGIGPLLLPLHDNDVKSGHMRRALREARELRTEPVDAERLADRRRDLESIRGQLEAYRTGLHGRNCVGHSYLGALADLLTTPGEPEQCPDWDPLAQHPDDVAAFLHAAGLGDAAEGLMQEVAREDFDPHGIEPGLRRRLAQASFEERSARAGFGSFDVAAHAGLLDAYRQVQERLRTGLRAELLEGALARRDRVLAEERVRLDALDQEITLRRGTMSIREMIDSYGDLVVALTPCILVSPDSVSRFFPADRQYVDIVVFDEASQIPVADAVGTMGRGRSVVVVGDPEQMPPTAFEERGAAQDEDPQHEQTEERESILDSCLAGGVRSHRLTWHYRSRVESLIAFSNERYYDGALASFPSPLGVMAPEGPLDGHGTSLRRVDGFYIRPEEAEQHPDARPGTNPAEAREIVSEVLARFEASPEVTPSLGIITLNAKQRDLIESLLRAEGSQRIVSALHETDGLFVKNLENVQGDERDTILFSLGFSANSAGELPLDFGPLSWAGGQKRLNVAITRARRQVIVVASFDPEDLHLDEASPQGLKDLRAYMEQARGNQEAGGAAPQGQAEAYREEIAGALREAGLEVRSGVGHSAFVIDLVLSGGPGERPRVAVLLDGPDWERRTSVTDRDLIPVDVLGQMGWERVERVWTPEWVRDRQAVIDRLVQAARG</sequence>
<feature type="compositionally biased region" description="Basic and acidic residues" evidence="1">
    <location>
        <begin position="788"/>
        <end position="809"/>
    </location>
</feature>
<dbReference type="Pfam" id="PF13195">
    <property type="entry name" value="DUF4011"/>
    <property type="match status" value="1"/>
</dbReference>
<dbReference type="CDD" id="cd18808">
    <property type="entry name" value="SF1_C_Upf1"/>
    <property type="match status" value="1"/>
</dbReference>
<dbReference type="AlphaFoldDB" id="A0A3S4U121"/>
<dbReference type="EMBL" id="LR134363">
    <property type="protein sequence ID" value="VEG73839.1"/>
    <property type="molecule type" value="Genomic_DNA"/>
</dbReference>
<evidence type="ECO:0000256" key="1">
    <source>
        <dbReference type="SAM" id="MobiDB-lite"/>
    </source>
</evidence>
<dbReference type="Proteomes" id="UP000276899">
    <property type="component" value="Chromosome"/>
</dbReference>
<evidence type="ECO:0000259" key="2">
    <source>
        <dbReference type="Pfam" id="PF13087"/>
    </source>
</evidence>
<keyword evidence="4" id="KW-0547">Nucleotide-binding</keyword>